<organism evidence="3 4">
    <name type="scientific">Candidatus Komeilibacteria bacterium CG_4_10_14_0_2_um_filter_37_10</name>
    <dbReference type="NCBI Taxonomy" id="1974470"/>
    <lineage>
        <taxon>Bacteria</taxon>
        <taxon>Candidatus Komeiliibacteriota</taxon>
    </lineage>
</organism>
<dbReference type="EMBL" id="PFPO01000072">
    <property type="protein sequence ID" value="PIZ98704.1"/>
    <property type="molecule type" value="Genomic_DNA"/>
</dbReference>
<sequence length="589" mass="67354">MDNNEQKIKEEAVVVDNRSVLYRFGSFVNRGVVNIFVNYTPIRYRALYQQRRHWLWIDLGVIALVILLFAQLLFWWHHPLTSNQYLDLQLRPVGELVSGQDYQLRVTFHNKNKTTLVGSYLSIDDPGGYHFKFAQQNNQELISKNNIIQLGDLPAGASGEIILIGWQWATVAENIPWAITWHYGQENWPHNKIVRSDIKFTSSALQISIEAPQQVYSGNSFIINILLENKSVYPIDQARIRLYPTADWYFIDPALTVKNDYQLLVNKIAANSPKNVQIKARLQTDKNDIAHLGLATAIGNDDIFYEQNWQDLAVQTNNLQVVLDLLLTESKQYFVGQKYSGRLYYFNREKKDLYNVTINMKSQGLGVEANFTPSTLNIPILQAQSENYLPFEFIISNTNGESTNKIAITSEFSWQENQQSHFLRSKLYYLTVTPSLSVDAKLYYHTPTGEQIGIGPLPPKVNKSTRYWLSIQVAPTIGNMQQMLAKVILNPQVTMIDYNTSLGRIESNGNIVWIIDKYDRNNDTETRLNLYLEIKPTINDLGKTMELVRNIDLVATSSFDSQPLTQSIGSIDNDLSTDQIQPNNGQVVN</sequence>
<gene>
    <name evidence="3" type="ORF">COX77_03735</name>
</gene>
<dbReference type="Proteomes" id="UP000230405">
    <property type="component" value="Unassembled WGS sequence"/>
</dbReference>
<evidence type="ECO:0000256" key="1">
    <source>
        <dbReference type="SAM" id="MobiDB-lite"/>
    </source>
</evidence>
<feature type="transmembrane region" description="Helical" evidence="2">
    <location>
        <begin position="54"/>
        <end position="76"/>
    </location>
</feature>
<keyword evidence="2" id="KW-0472">Membrane</keyword>
<feature type="region of interest" description="Disordered" evidence="1">
    <location>
        <begin position="570"/>
        <end position="589"/>
    </location>
</feature>
<keyword evidence="2" id="KW-0812">Transmembrane</keyword>
<name>A0A2M7VE43_9BACT</name>
<reference evidence="4" key="1">
    <citation type="submission" date="2017-09" db="EMBL/GenBank/DDBJ databases">
        <title>Depth-based differentiation of microbial function through sediment-hosted aquifers and enrichment of novel symbionts in the deep terrestrial subsurface.</title>
        <authorList>
            <person name="Probst A.J."/>
            <person name="Ladd B."/>
            <person name="Jarett J.K."/>
            <person name="Geller-Mcgrath D.E."/>
            <person name="Sieber C.M.K."/>
            <person name="Emerson J.B."/>
            <person name="Anantharaman K."/>
            <person name="Thomas B.C."/>
            <person name="Malmstrom R."/>
            <person name="Stieglmeier M."/>
            <person name="Klingl A."/>
            <person name="Woyke T."/>
            <person name="Ryan C.M."/>
            <person name="Banfield J.F."/>
        </authorList>
    </citation>
    <scope>NUCLEOTIDE SEQUENCE [LARGE SCALE GENOMIC DNA]</scope>
</reference>
<protein>
    <recommendedName>
        <fullName evidence="5">DUF11 domain-containing protein</fullName>
    </recommendedName>
</protein>
<evidence type="ECO:0000256" key="2">
    <source>
        <dbReference type="SAM" id="Phobius"/>
    </source>
</evidence>
<evidence type="ECO:0000313" key="4">
    <source>
        <dbReference type="Proteomes" id="UP000230405"/>
    </source>
</evidence>
<proteinExistence type="predicted"/>
<comment type="caution">
    <text evidence="3">The sequence shown here is derived from an EMBL/GenBank/DDBJ whole genome shotgun (WGS) entry which is preliminary data.</text>
</comment>
<dbReference type="AlphaFoldDB" id="A0A2M7VE43"/>
<keyword evidence="2" id="KW-1133">Transmembrane helix</keyword>
<evidence type="ECO:0008006" key="5">
    <source>
        <dbReference type="Google" id="ProtNLM"/>
    </source>
</evidence>
<evidence type="ECO:0000313" key="3">
    <source>
        <dbReference type="EMBL" id="PIZ98704.1"/>
    </source>
</evidence>
<accession>A0A2M7VE43</accession>